<dbReference type="GO" id="GO:0003677">
    <property type="term" value="F:DNA binding"/>
    <property type="evidence" value="ECO:0007669"/>
    <property type="project" value="TreeGrafter"/>
</dbReference>
<evidence type="ECO:0000313" key="2">
    <source>
        <dbReference type="EMBL" id="RIH88857.1"/>
    </source>
</evidence>
<protein>
    <submittedName>
        <fullName evidence="2">Pca regulon regulatory protein</fullName>
    </submittedName>
</protein>
<dbReference type="InterPro" id="IPR050707">
    <property type="entry name" value="HTH_MetabolicPath_Reg"/>
</dbReference>
<gene>
    <name evidence="2" type="primary">pcaR</name>
    <name evidence="2" type="ORF">Mlute_00462</name>
</gene>
<reference evidence="2 3" key="1">
    <citation type="submission" date="2018-08" db="EMBL/GenBank/DDBJ databases">
        <title>Meiothermus luteus KCTC 52599 genome sequencing project.</title>
        <authorList>
            <person name="Da Costa M.S."/>
            <person name="Albuquerque L."/>
            <person name="Raposo P."/>
            <person name="Froufe H.J.C."/>
            <person name="Barroso C.S."/>
            <person name="Egas C."/>
        </authorList>
    </citation>
    <scope>NUCLEOTIDE SEQUENCE [LARGE SCALE GENOMIC DNA]</scope>
    <source>
        <strain evidence="2 3">KCTC 52599</strain>
    </source>
</reference>
<dbReference type="Gene3D" id="3.30.450.40">
    <property type="match status" value="1"/>
</dbReference>
<dbReference type="PANTHER" id="PTHR30136">
    <property type="entry name" value="HELIX-TURN-HELIX TRANSCRIPTIONAL REGULATOR, ICLR FAMILY"/>
    <property type="match status" value="1"/>
</dbReference>
<name>A0A399EW46_9DEIN</name>
<dbReference type="SUPFAM" id="SSF55781">
    <property type="entry name" value="GAF domain-like"/>
    <property type="match status" value="1"/>
</dbReference>
<dbReference type="Proteomes" id="UP000265800">
    <property type="component" value="Unassembled WGS sequence"/>
</dbReference>
<dbReference type="GO" id="GO:0003700">
    <property type="term" value="F:DNA-binding transcription factor activity"/>
    <property type="evidence" value="ECO:0007669"/>
    <property type="project" value="TreeGrafter"/>
</dbReference>
<dbReference type="EMBL" id="QWKZ01000009">
    <property type="protein sequence ID" value="RIH88857.1"/>
    <property type="molecule type" value="Genomic_DNA"/>
</dbReference>
<evidence type="ECO:0000313" key="3">
    <source>
        <dbReference type="Proteomes" id="UP000265800"/>
    </source>
</evidence>
<keyword evidence="3" id="KW-1185">Reference proteome</keyword>
<accession>A0A399EW46</accession>
<dbReference type="InterPro" id="IPR029016">
    <property type="entry name" value="GAF-like_dom_sf"/>
</dbReference>
<evidence type="ECO:0000259" key="1">
    <source>
        <dbReference type="PROSITE" id="PS51078"/>
    </source>
</evidence>
<proteinExistence type="predicted"/>
<sequence length="91" mass="10133">MRPLTPHTLTDPVRLRQELERVRRQGYALVDQELELGLRSVAVPVKSARGRVLAAMNVGVQAGRVSREELMERVLPVLRRAADSLVPLLGV</sequence>
<dbReference type="AlphaFoldDB" id="A0A399EW46"/>
<comment type="caution">
    <text evidence="2">The sequence shown here is derived from an EMBL/GenBank/DDBJ whole genome shotgun (WGS) entry which is preliminary data.</text>
</comment>
<feature type="domain" description="IclR-ED" evidence="1">
    <location>
        <begin position="1"/>
        <end position="91"/>
    </location>
</feature>
<organism evidence="2 3">
    <name type="scientific">Meiothermus luteus</name>
    <dbReference type="NCBI Taxonomy" id="2026184"/>
    <lineage>
        <taxon>Bacteria</taxon>
        <taxon>Thermotogati</taxon>
        <taxon>Deinococcota</taxon>
        <taxon>Deinococci</taxon>
        <taxon>Thermales</taxon>
        <taxon>Thermaceae</taxon>
        <taxon>Meiothermus</taxon>
    </lineage>
</organism>
<dbReference type="GO" id="GO:0045892">
    <property type="term" value="P:negative regulation of DNA-templated transcription"/>
    <property type="evidence" value="ECO:0007669"/>
    <property type="project" value="TreeGrafter"/>
</dbReference>
<dbReference type="PANTHER" id="PTHR30136:SF34">
    <property type="entry name" value="TRANSCRIPTIONAL REGULATOR"/>
    <property type="match status" value="1"/>
</dbReference>
<dbReference type="PROSITE" id="PS51078">
    <property type="entry name" value="ICLR_ED"/>
    <property type="match status" value="1"/>
</dbReference>
<dbReference type="Pfam" id="PF01614">
    <property type="entry name" value="IclR_C"/>
    <property type="match status" value="1"/>
</dbReference>
<dbReference type="InterPro" id="IPR014757">
    <property type="entry name" value="Tscrpt_reg_IclR_C"/>
</dbReference>